<proteinExistence type="predicted"/>
<dbReference type="Proteomes" id="UP000235672">
    <property type="component" value="Unassembled WGS sequence"/>
</dbReference>
<feature type="region of interest" description="Disordered" evidence="1">
    <location>
        <begin position="120"/>
        <end position="151"/>
    </location>
</feature>
<feature type="region of interest" description="Disordered" evidence="1">
    <location>
        <begin position="80"/>
        <end position="108"/>
    </location>
</feature>
<dbReference type="AlphaFoldDB" id="A0A2J6QBF2"/>
<reference evidence="2 3" key="1">
    <citation type="submission" date="2016-05" db="EMBL/GenBank/DDBJ databases">
        <title>A degradative enzymes factory behind the ericoid mycorrhizal symbiosis.</title>
        <authorList>
            <consortium name="DOE Joint Genome Institute"/>
            <person name="Martino E."/>
            <person name="Morin E."/>
            <person name="Grelet G."/>
            <person name="Kuo A."/>
            <person name="Kohler A."/>
            <person name="Daghino S."/>
            <person name="Barry K."/>
            <person name="Choi C."/>
            <person name="Cichocki N."/>
            <person name="Clum A."/>
            <person name="Copeland A."/>
            <person name="Hainaut M."/>
            <person name="Haridas S."/>
            <person name="Labutti K."/>
            <person name="Lindquist E."/>
            <person name="Lipzen A."/>
            <person name="Khouja H.-R."/>
            <person name="Murat C."/>
            <person name="Ohm R."/>
            <person name="Olson A."/>
            <person name="Spatafora J."/>
            <person name="Veneault-Fourrey C."/>
            <person name="Henrissat B."/>
            <person name="Grigoriev I."/>
            <person name="Martin F."/>
            <person name="Perotto S."/>
        </authorList>
    </citation>
    <scope>NUCLEOTIDE SEQUENCE [LARGE SCALE GENOMIC DNA]</scope>
    <source>
        <strain evidence="2 3">UAMH 7357</strain>
    </source>
</reference>
<accession>A0A2J6QBF2</accession>
<protein>
    <submittedName>
        <fullName evidence="2">Uncharacterized protein</fullName>
    </submittedName>
</protein>
<evidence type="ECO:0000313" key="2">
    <source>
        <dbReference type="EMBL" id="PMD23601.1"/>
    </source>
</evidence>
<gene>
    <name evidence="2" type="ORF">NA56DRAFT_700996</name>
</gene>
<keyword evidence="3" id="KW-1185">Reference proteome</keyword>
<evidence type="ECO:0000256" key="1">
    <source>
        <dbReference type="SAM" id="MobiDB-lite"/>
    </source>
</evidence>
<sequence>MSSQRQATAIKKHQEEHRSECWDLGRGNRQRMCKSPGSSLLAGQLYLFPYSPTVPDRAVERLFRGRTCGLGVLHCLRKGRRSAHRQVVPPQSDSSQDKESRIGFKGASYAHEVERRSIKNASSQAGVWSPQEGCWHGKSGTKQRKVQNGCR</sequence>
<dbReference type="EMBL" id="KZ613474">
    <property type="protein sequence ID" value="PMD23601.1"/>
    <property type="molecule type" value="Genomic_DNA"/>
</dbReference>
<evidence type="ECO:0000313" key="3">
    <source>
        <dbReference type="Proteomes" id="UP000235672"/>
    </source>
</evidence>
<name>A0A2J6QBF2_9HELO</name>
<organism evidence="2 3">
    <name type="scientific">Hyaloscypha hepaticicola</name>
    <dbReference type="NCBI Taxonomy" id="2082293"/>
    <lineage>
        <taxon>Eukaryota</taxon>
        <taxon>Fungi</taxon>
        <taxon>Dikarya</taxon>
        <taxon>Ascomycota</taxon>
        <taxon>Pezizomycotina</taxon>
        <taxon>Leotiomycetes</taxon>
        <taxon>Helotiales</taxon>
        <taxon>Hyaloscyphaceae</taxon>
        <taxon>Hyaloscypha</taxon>
    </lineage>
</organism>